<evidence type="ECO:0000313" key="4">
    <source>
        <dbReference type="EMBL" id="TQN50514.1"/>
    </source>
</evidence>
<keyword evidence="1" id="KW-0238">DNA-binding</keyword>
<gene>
    <name evidence="4" type="primary">vapI</name>
    <name evidence="4" type="ORF">DLNHIDIE_00367</name>
</gene>
<dbReference type="AlphaFoldDB" id="A0A543Q2F9"/>
<dbReference type="PANTHER" id="PTHR36924:SF1">
    <property type="entry name" value="ANTITOXIN HIGA-1"/>
    <property type="match status" value="1"/>
</dbReference>
<evidence type="ECO:0000256" key="1">
    <source>
        <dbReference type="ARBA" id="ARBA00023125"/>
    </source>
</evidence>
<dbReference type="GO" id="GO:0003677">
    <property type="term" value="F:DNA binding"/>
    <property type="evidence" value="ECO:0007669"/>
    <property type="project" value="UniProtKB-KW"/>
</dbReference>
<evidence type="ECO:0000259" key="3">
    <source>
        <dbReference type="PROSITE" id="PS50943"/>
    </source>
</evidence>
<dbReference type="Pfam" id="PF01381">
    <property type="entry name" value="HTH_3"/>
    <property type="match status" value="1"/>
</dbReference>
<dbReference type="SUPFAM" id="SSF47413">
    <property type="entry name" value="lambda repressor-like DNA-binding domains"/>
    <property type="match status" value="1"/>
</dbReference>
<dbReference type="InterPro" id="IPR010982">
    <property type="entry name" value="Lambda_DNA-bd_dom_sf"/>
</dbReference>
<name>A0A543Q2F9_ACITH</name>
<evidence type="ECO:0000256" key="2">
    <source>
        <dbReference type="SAM" id="MobiDB-lite"/>
    </source>
</evidence>
<organism evidence="4 5">
    <name type="scientific">Acidithiobacillus thiooxidans ATCC 19377</name>
    <dbReference type="NCBI Taxonomy" id="637390"/>
    <lineage>
        <taxon>Bacteria</taxon>
        <taxon>Pseudomonadati</taxon>
        <taxon>Pseudomonadota</taxon>
        <taxon>Acidithiobacillia</taxon>
        <taxon>Acidithiobacillales</taxon>
        <taxon>Acidithiobacillaceae</taxon>
        <taxon>Acidithiobacillus</taxon>
    </lineage>
</organism>
<accession>A0A543Q2F9</accession>
<dbReference type="EMBL" id="SZUV01000001">
    <property type="protein sequence ID" value="TQN50514.1"/>
    <property type="molecule type" value="Genomic_DNA"/>
</dbReference>
<evidence type="ECO:0000313" key="5">
    <source>
        <dbReference type="Proteomes" id="UP000315403"/>
    </source>
</evidence>
<dbReference type="NCBIfam" id="TIGR02607">
    <property type="entry name" value="antidote_HigA"/>
    <property type="match status" value="1"/>
</dbReference>
<comment type="caution">
    <text evidence="4">The sequence shown here is derived from an EMBL/GenBank/DDBJ whole genome shotgun (WGS) entry which is preliminary data.</text>
</comment>
<feature type="region of interest" description="Disordered" evidence="2">
    <location>
        <begin position="84"/>
        <end position="103"/>
    </location>
</feature>
<dbReference type="Gene3D" id="1.10.260.40">
    <property type="entry name" value="lambda repressor-like DNA-binding domains"/>
    <property type="match status" value="1"/>
</dbReference>
<sequence length="103" mass="11983">MTRNGMRPIHPGELLREEFLAPLKMTPHALAMALRVPSPRIHEIIRERRAVSPDTALRFSRYFQTSPEFWLGLQVAYDLRKTGRAPPLPAKYSPDNKWHKRPV</sequence>
<dbReference type="PROSITE" id="PS50943">
    <property type="entry name" value="HTH_CROC1"/>
    <property type="match status" value="1"/>
</dbReference>
<dbReference type="PANTHER" id="PTHR36924">
    <property type="entry name" value="ANTITOXIN HIGA-1"/>
    <property type="match status" value="1"/>
</dbReference>
<proteinExistence type="predicted"/>
<dbReference type="InterPro" id="IPR001387">
    <property type="entry name" value="Cro/C1-type_HTH"/>
</dbReference>
<feature type="domain" description="HTH cro/C1-type" evidence="3">
    <location>
        <begin position="23"/>
        <end position="70"/>
    </location>
</feature>
<dbReference type="Proteomes" id="UP000315403">
    <property type="component" value="Unassembled WGS sequence"/>
</dbReference>
<dbReference type="InterPro" id="IPR013430">
    <property type="entry name" value="Toxin_antidote_HigA"/>
</dbReference>
<reference evidence="4 5" key="1">
    <citation type="submission" date="2019-03" db="EMBL/GenBank/DDBJ databases">
        <title>New insights into Acidothiobacillus thiooxidans sulfur metabolism through coupled gene expression, solution geochemistry, microscopy and spectroscopy analyses.</title>
        <authorList>
            <person name="Camacho D."/>
            <person name="Frazao R."/>
            <person name="Fouillen A."/>
            <person name="Nanci A."/>
            <person name="Lang B.F."/>
            <person name="Apte S.C."/>
            <person name="Baron C."/>
            <person name="Warren L.A."/>
        </authorList>
    </citation>
    <scope>NUCLEOTIDE SEQUENCE [LARGE SCALE GENOMIC DNA]</scope>
    <source>
        <strain evidence="4 5">ATCC 19377</strain>
    </source>
</reference>
<dbReference type="CDD" id="cd00093">
    <property type="entry name" value="HTH_XRE"/>
    <property type="match status" value="1"/>
</dbReference>
<protein>
    <submittedName>
        <fullName evidence="4">Virulence-associated protein I</fullName>
    </submittedName>
</protein>